<evidence type="ECO:0000313" key="1">
    <source>
        <dbReference type="Proteomes" id="UP000887565"/>
    </source>
</evidence>
<reference evidence="2" key="1">
    <citation type="submission" date="2022-11" db="UniProtKB">
        <authorList>
            <consortium name="WormBaseParasite"/>
        </authorList>
    </citation>
    <scope>IDENTIFICATION</scope>
</reference>
<sequence>MKVPNQLLRYFTKSGWLKPLVEIKNMGGKSSSDVEVQIPDIILVASGICKHSFENPSVSVFGGYATVIHTFAGFNSICKHSANPLKANLLDE</sequence>
<dbReference type="Proteomes" id="UP000887565">
    <property type="component" value="Unplaced"/>
</dbReference>
<evidence type="ECO:0000313" key="2">
    <source>
        <dbReference type="WBParaSite" id="nRc.2.0.1.t21917-RA"/>
    </source>
</evidence>
<name>A0A915J629_ROMCU</name>
<protein>
    <submittedName>
        <fullName evidence="2">Uncharacterized protein</fullName>
    </submittedName>
</protein>
<keyword evidence="1" id="KW-1185">Reference proteome</keyword>
<organism evidence="1 2">
    <name type="scientific">Romanomermis culicivorax</name>
    <name type="common">Nematode worm</name>
    <dbReference type="NCBI Taxonomy" id="13658"/>
    <lineage>
        <taxon>Eukaryota</taxon>
        <taxon>Metazoa</taxon>
        <taxon>Ecdysozoa</taxon>
        <taxon>Nematoda</taxon>
        <taxon>Enoplea</taxon>
        <taxon>Dorylaimia</taxon>
        <taxon>Mermithida</taxon>
        <taxon>Mermithoidea</taxon>
        <taxon>Mermithidae</taxon>
        <taxon>Romanomermis</taxon>
    </lineage>
</organism>
<proteinExistence type="predicted"/>
<dbReference type="WBParaSite" id="nRc.2.0.1.t21917-RA">
    <property type="protein sequence ID" value="nRc.2.0.1.t21917-RA"/>
    <property type="gene ID" value="nRc.2.0.1.g21917"/>
</dbReference>
<accession>A0A915J629</accession>
<dbReference type="AlphaFoldDB" id="A0A915J629"/>